<feature type="domain" description="Histidine kinase" evidence="11">
    <location>
        <begin position="18"/>
        <end position="227"/>
    </location>
</feature>
<evidence type="ECO:0000256" key="9">
    <source>
        <dbReference type="ARBA" id="ARBA00023012"/>
    </source>
</evidence>
<keyword evidence="5" id="KW-0808">Transferase</keyword>
<dbReference type="OrthoDB" id="9786919at2"/>
<keyword evidence="13" id="KW-1185">Reference proteome</keyword>
<dbReference type="GO" id="GO:0007234">
    <property type="term" value="P:osmosensory signaling via phosphorelay pathway"/>
    <property type="evidence" value="ECO:0007669"/>
    <property type="project" value="TreeGrafter"/>
</dbReference>
<evidence type="ECO:0000256" key="7">
    <source>
        <dbReference type="ARBA" id="ARBA00022777"/>
    </source>
</evidence>
<evidence type="ECO:0000256" key="6">
    <source>
        <dbReference type="ARBA" id="ARBA00022741"/>
    </source>
</evidence>
<comment type="catalytic activity">
    <reaction evidence="1">
        <text>ATP + protein L-histidine = ADP + protein N-phospho-L-histidine.</text>
        <dbReference type="EC" id="2.7.13.3"/>
    </reaction>
</comment>
<dbReference type="Gene3D" id="1.10.287.130">
    <property type="match status" value="1"/>
</dbReference>
<dbReference type="CDD" id="cd00075">
    <property type="entry name" value="HATPase"/>
    <property type="match status" value="1"/>
</dbReference>
<evidence type="ECO:0000313" key="12">
    <source>
        <dbReference type="EMBL" id="CCH69291.1"/>
    </source>
</evidence>
<dbReference type="PROSITE" id="PS50109">
    <property type="entry name" value="HIS_KIN"/>
    <property type="match status" value="1"/>
</dbReference>
<evidence type="ECO:0000313" key="13">
    <source>
        <dbReference type="Proteomes" id="UP000013167"/>
    </source>
</evidence>
<reference evidence="12 13" key="1">
    <citation type="journal article" date="2013" name="ISME J.">
        <title>A metabolic model for members of the genus Tetrasphaera involved in enhanced biological phosphorus removal.</title>
        <authorList>
            <person name="Kristiansen R."/>
            <person name="Nguyen H.T.T."/>
            <person name="Saunders A.M."/>
            <person name="Nielsen J.L."/>
            <person name="Wimmer R."/>
            <person name="Le V.Q."/>
            <person name="McIlroy S.J."/>
            <person name="Petrovski S."/>
            <person name="Seviour R.J."/>
            <person name="Calteau A."/>
            <person name="Nielsen K.L."/>
            <person name="Nielsen P.H."/>
        </authorList>
    </citation>
    <scope>NUCLEOTIDE SEQUENCE [LARGE SCALE GENOMIC DNA]</scope>
    <source>
        <strain evidence="12 13">Lp2</strain>
    </source>
</reference>
<dbReference type="InterPro" id="IPR036097">
    <property type="entry name" value="HisK_dim/P_sf"/>
</dbReference>
<dbReference type="AlphaFoldDB" id="N0E0L8"/>
<dbReference type="SUPFAM" id="SSF55874">
    <property type="entry name" value="ATPase domain of HSP90 chaperone/DNA topoisomerase II/histidine kinase"/>
    <property type="match status" value="1"/>
</dbReference>
<keyword evidence="4" id="KW-0597">Phosphoprotein</keyword>
<dbReference type="PANTHER" id="PTHR42878:SF7">
    <property type="entry name" value="SENSOR HISTIDINE KINASE GLRK"/>
    <property type="match status" value="1"/>
</dbReference>
<dbReference type="SUPFAM" id="SSF47384">
    <property type="entry name" value="Homodimeric domain of signal transducing histidine kinase"/>
    <property type="match status" value="1"/>
</dbReference>
<dbReference type="InterPro" id="IPR003661">
    <property type="entry name" value="HisK_dim/P_dom"/>
</dbReference>
<dbReference type="EMBL" id="CAIZ01000050">
    <property type="protein sequence ID" value="CCH69291.1"/>
    <property type="molecule type" value="Genomic_DNA"/>
</dbReference>
<dbReference type="InterPro" id="IPR005467">
    <property type="entry name" value="His_kinase_dom"/>
</dbReference>
<sequence length="232" mass="24732">MLDATRDSEDRMRQFVADASHELRTPLTTLRGYAELHAGRVEDPDTADALRRIRAEATRMHRLVEDLLTLTSLDRATLHLGPVDVRRLLDDVASDLQVAQPERLVTVETAPGVRLVADEERLTQAVMALGTNALRHTPVTAAVRLTAYATGGEVVVEVSDDGPGIPPEELARVWDRFARVSQGRAGGGTGLGLAIVAGIVTAHGGRYAALSPPQGGVTFRLVLPAGSQAEGP</sequence>
<dbReference type="EC" id="2.7.13.3" evidence="3"/>
<evidence type="ECO:0000256" key="3">
    <source>
        <dbReference type="ARBA" id="ARBA00012438"/>
    </source>
</evidence>
<dbReference type="STRING" id="1193181.BN10_1430002"/>
<dbReference type="PRINTS" id="PR00344">
    <property type="entry name" value="BCTRLSENSOR"/>
</dbReference>
<comment type="caution">
    <text evidence="12">The sequence shown here is derived from an EMBL/GenBank/DDBJ whole genome shotgun (WGS) entry which is preliminary data.</text>
</comment>
<dbReference type="GO" id="GO:0000155">
    <property type="term" value="F:phosphorelay sensor kinase activity"/>
    <property type="evidence" value="ECO:0007669"/>
    <property type="project" value="InterPro"/>
</dbReference>
<evidence type="ECO:0000259" key="11">
    <source>
        <dbReference type="PROSITE" id="PS50109"/>
    </source>
</evidence>
<dbReference type="GO" id="GO:0030295">
    <property type="term" value="F:protein kinase activator activity"/>
    <property type="evidence" value="ECO:0007669"/>
    <property type="project" value="TreeGrafter"/>
</dbReference>
<dbReference type="CDD" id="cd00082">
    <property type="entry name" value="HisKA"/>
    <property type="match status" value="1"/>
</dbReference>
<evidence type="ECO:0000256" key="10">
    <source>
        <dbReference type="ARBA" id="ARBA00039401"/>
    </source>
</evidence>
<dbReference type="GO" id="GO:0005524">
    <property type="term" value="F:ATP binding"/>
    <property type="evidence" value="ECO:0007669"/>
    <property type="project" value="UniProtKB-KW"/>
</dbReference>
<keyword evidence="7 12" id="KW-0418">Kinase</keyword>
<dbReference type="InterPro" id="IPR050351">
    <property type="entry name" value="BphY/WalK/GraS-like"/>
</dbReference>
<dbReference type="GO" id="GO:0000156">
    <property type="term" value="F:phosphorelay response regulator activity"/>
    <property type="evidence" value="ECO:0007669"/>
    <property type="project" value="TreeGrafter"/>
</dbReference>
<evidence type="ECO:0000256" key="5">
    <source>
        <dbReference type="ARBA" id="ARBA00022679"/>
    </source>
</evidence>
<name>N0E0L8_9MICO</name>
<gene>
    <name evidence="12" type="ORF">BN10_1430002</name>
</gene>
<dbReference type="Proteomes" id="UP000013167">
    <property type="component" value="Unassembled WGS sequence"/>
</dbReference>
<proteinExistence type="predicted"/>
<keyword evidence="9" id="KW-0902">Two-component regulatory system</keyword>
<dbReference type="PANTHER" id="PTHR42878">
    <property type="entry name" value="TWO-COMPONENT HISTIDINE KINASE"/>
    <property type="match status" value="1"/>
</dbReference>
<dbReference type="Pfam" id="PF00512">
    <property type="entry name" value="HisKA"/>
    <property type="match status" value="1"/>
</dbReference>
<keyword evidence="8" id="KW-0067">ATP-binding</keyword>
<protein>
    <recommendedName>
        <fullName evidence="10">Sensor-like histidine kinase SenX3</fullName>
        <ecNumber evidence="3">2.7.13.3</ecNumber>
    </recommendedName>
</protein>
<dbReference type="SMART" id="SM00387">
    <property type="entry name" value="HATPase_c"/>
    <property type="match status" value="1"/>
</dbReference>
<dbReference type="Gene3D" id="3.30.565.10">
    <property type="entry name" value="Histidine kinase-like ATPase, C-terminal domain"/>
    <property type="match status" value="1"/>
</dbReference>
<evidence type="ECO:0000256" key="1">
    <source>
        <dbReference type="ARBA" id="ARBA00000085"/>
    </source>
</evidence>
<dbReference type="InterPro" id="IPR036890">
    <property type="entry name" value="HATPase_C_sf"/>
</dbReference>
<dbReference type="GO" id="GO:0005886">
    <property type="term" value="C:plasma membrane"/>
    <property type="evidence" value="ECO:0007669"/>
    <property type="project" value="UniProtKB-SubCell"/>
</dbReference>
<dbReference type="eggNOG" id="COG5002">
    <property type="taxonomic scope" value="Bacteria"/>
</dbReference>
<organism evidence="12 13">
    <name type="scientific">Phycicoccus elongatus Lp2</name>
    <dbReference type="NCBI Taxonomy" id="1193181"/>
    <lineage>
        <taxon>Bacteria</taxon>
        <taxon>Bacillati</taxon>
        <taxon>Actinomycetota</taxon>
        <taxon>Actinomycetes</taxon>
        <taxon>Micrococcales</taxon>
        <taxon>Intrasporangiaceae</taxon>
        <taxon>Phycicoccus</taxon>
    </lineage>
</organism>
<keyword evidence="6" id="KW-0547">Nucleotide-binding</keyword>
<dbReference type="InterPro" id="IPR003594">
    <property type="entry name" value="HATPase_dom"/>
</dbReference>
<dbReference type="SMART" id="SM00388">
    <property type="entry name" value="HisKA"/>
    <property type="match status" value="1"/>
</dbReference>
<dbReference type="FunFam" id="1.10.287.130:FF:000001">
    <property type="entry name" value="Two-component sensor histidine kinase"/>
    <property type="match status" value="1"/>
</dbReference>
<evidence type="ECO:0000256" key="2">
    <source>
        <dbReference type="ARBA" id="ARBA00004236"/>
    </source>
</evidence>
<dbReference type="Pfam" id="PF02518">
    <property type="entry name" value="HATPase_c"/>
    <property type="match status" value="1"/>
</dbReference>
<comment type="subcellular location">
    <subcellularLocation>
        <location evidence="2">Cell membrane</location>
    </subcellularLocation>
</comment>
<dbReference type="InterPro" id="IPR004358">
    <property type="entry name" value="Sig_transdc_His_kin-like_C"/>
</dbReference>
<dbReference type="HOGENOM" id="CLU_000445_89_3_11"/>
<evidence type="ECO:0000256" key="4">
    <source>
        <dbReference type="ARBA" id="ARBA00022553"/>
    </source>
</evidence>
<evidence type="ECO:0000256" key="8">
    <source>
        <dbReference type="ARBA" id="ARBA00022840"/>
    </source>
</evidence>
<accession>N0E0L8</accession>